<dbReference type="SUPFAM" id="SSF51735">
    <property type="entry name" value="NAD(P)-binding Rossmann-fold domains"/>
    <property type="match status" value="1"/>
</dbReference>
<comment type="caution">
    <text evidence="1">The sequence shown here is derived from an EMBL/GenBank/DDBJ whole genome shotgun (WGS) entry which is preliminary data.</text>
</comment>
<dbReference type="Proteomes" id="UP000642748">
    <property type="component" value="Unassembled WGS sequence"/>
</dbReference>
<organism evidence="1 2">
    <name type="scientific">Rugosimonospora africana</name>
    <dbReference type="NCBI Taxonomy" id="556532"/>
    <lineage>
        <taxon>Bacteria</taxon>
        <taxon>Bacillati</taxon>
        <taxon>Actinomycetota</taxon>
        <taxon>Actinomycetes</taxon>
        <taxon>Micromonosporales</taxon>
        <taxon>Micromonosporaceae</taxon>
        <taxon>Rugosimonospora</taxon>
    </lineage>
</organism>
<evidence type="ECO:0000313" key="1">
    <source>
        <dbReference type="EMBL" id="GIH20085.1"/>
    </source>
</evidence>
<accession>A0A8J3QZ76</accession>
<gene>
    <name evidence="1" type="ORF">Raf01_82570</name>
</gene>
<dbReference type="AlphaFoldDB" id="A0A8J3QZ76"/>
<keyword evidence="2" id="KW-1185">Reference proteome</keyword>
<dbReference type="InterPro" id="IPR036291">
    <property type="entry name" value="NAD(P)-bd_dom_sf"/>
</dbReference>
<evidence type="ECO:0000313" key="2">
    <source>
        <dbReference type="Proteomes" id="UP000642748"/>
    </source>
</evidence>
<protein>
    <submittedName>
        <fullName evidence="1">Uncharacterized protein</fullName>
    </submittedName>
</protein>
<sequence>MFSTIGITRPRDRSGYARLDYGGNLALLREAERAGVDRFAYVSVLNGPTLRGSVRLADAKERFVAELVSSSLRHTIIRPTGFFADMRAFLAMAERGRCYVVGAGQRRINPISGRDLAVACADAAISGVKEIEVGGPDVFTHE</sequence>
<dbReference type="EMBL" id="BONZ01000088">
    <property type="protein sequence ID" value="GIH20085.1"/>
    <property type="molecule type" value="Genomic_DNA"/>
</dbReference>
<dbReference type="Gene3D" id="3.40.50.720">
    <property type="entry name" value="NAD(P)-binding Rossmann-like Domain"/>
    <property type="match status" value="1"/>
</dbReference>
<proteinExistence type="predicted"/>
<name>A0A8J3QZ76_9ACTN</name>
<reference evidence="1" key="1">
    <citation type="submission" date="2021-01" db="EMBL/GenBank/DDBJ databases">
        <title>Whole genome shotgun sequence of Rugosimonospora africana NBRC 104875.</title>
        <authorList>
            <person name="Komaki H."/>
            <person name="Tamura T."/>
        </authorList>
    </citation>
    <scope>NUCLEOTIDE SEQUENCE</scope>
    <source>
        <strain evidence="1">NBRC 104875</strain>
    </source>
</reference>